<keyword evidence="1" id="KW-0732">Signal</keyword>
<feature type="chain" id="PRO_5035781925" description="H-type lectin domain-containing protein" evidence="1">
    <location>
        <begin position="17"/>
        <end position="409"/>
    </location>
</feature>
<gene>
    <name evidence="3" type="ORF">PPRIM_AZ9-3.1.T0330005</name>
</gene>
<evidence type="ECO:0000256" key="1">
    <source>
        <dbReference type="SAM" id="SignalP"/>
    </source>
</evidence>
<keyword evidence="4" id="KW-1185">Reference proteome</keyword>
<dbReference type="GO" id="GO:0007155">
    <property type="term" value="P:cell adhesion"/>
    <property type="evidence" value="ECO:0007669"/>
    <property type="project" value="InterPro"/>
</dbReference>
<feature type="domain" description="H-type lectin" evidence="2">
    <location>
        <begin position="41"/>
        <end position="102"/>
    </location>
</feature>
<sequence>MILMFIVFFTTKATFYSDSNYVLWSQADNLICWGYYRARSYYFASTFDNVPKLILTMEQYESTPNNLGVNFNLVALDNQKFTLGMSCSGPTLYTFGFRWIAIDSEELFVINAFNTNPSRYLTYPHSNPHVNAAFVSLFIFGYTGEVNFQIQVIQLNSTHVTVETTNIANLRTLGFQIIMGPVGMIKQLGVISASSPFISPLYEIQPNSYFITPFQGFWHIPDTQNINIKHTQTKTSTNIFYASDSPSNSYYVNNIHLMIWIIKQPEPAQCTTLRITQIKDLQAEFRPNIQISLPELQQFYKVVGQYSLKLTTSQLVTNIQIHAKCFKSKKYLSQFNKCNSCANKRYHSFTHNCYGAINTLIYTVRFTQTMVTNQQLVLYVNDSSCKITQLIQSQVLEEVIILQVQQFDI</sequence>
<dbReference type="InterPro" id="IPR019019">
    <property type="entry name" value="H-type_lectin_domain"/>
</dbReference>
<evidence type="ECO:0000313" key="4">
    <source>
        <dbReference type="Proteomes" id="UP000688137"/>
    </source>
</evidence>
<dbReference type="OMA" id="FWHIPDT"/>
<comment type="caution">
    <text evidence="3">The sequence shown here is derived from an EMBL/GenBank/DDBJ whole genome shotgun (WGS) entry which is preliminary data.</text>
</comment>
<proteinExistence type="predicted"/>
<dbReference type="Proteomes" id="UP000688137">
    <property type="component" value="Unassembled WGS sequence"/>
</dbReference>
<dbReference type="EMBL" id="CAJJDM010000032">
    <property type="protein sequence ID" value="CAD8062175.1"/>
    <property type="molecule type" value="Genomic_DNA"/>
</dbReference>
<organism evidence="3 4">
    <name type="scientific">Paramecium primaurelia</name>
    <dbReference type="NCBI Taxonomy" id="5886"/>
    <lineage>
        <taxon>Eukaryota</taxon>
        <taxon>Sar</taxon>
        <taxon>Alveolata</taxon>
        <taxon>Ciliophora</taxon>
        <taxon>Intramacronucleata</taxon>
        <taxon>Oligohymenophorea</taxon>
        <taxon>Peniculida</taxon>
        <taxon>Parameciidae</taxon>
        <taxon>Paramecium</taxon>
    </lineage>
</organism>
<dbReference type="GO" id="GO:0030246">
    <property type="term" value="F:carbohydrate binding"/>
    <property type="evidence" value="ECO:0007669"/>
    <property type="project" value="InterPro"/>
</dbReference>
<evidence type="ECO:0000259" key="2">
    <source>
        <dbReference type="Pfam" id="PF09458"/>
    </source>
</evidence>
<protein>
    <recommendedName>
        <fullName evidence="2">H-type lectin domain-containing protein</fullName>
    </recommendedName>
</protein>
<name>A0A8S1L7E5_PARPR</name>
<dbReference type="AlphaFoldDB" id="A0A8S1L7E5"/>
<feature type="signal peptide" evidence="1">
    <location>
        <begin position="1"/>
        <end position="16"/>
    </location>
</feature>
<evidence type="ECO:0000313" key="3">
    <source>
        <dbReference type="EMBL" id="CAD8062175.1"/>
    </source>
</evidence>
<dbReference type="Pfam" id="PF09458">
    <property type="entry name" value="H_lectin"/>
    <property type="match status" value="1"/>
</dbReference>
<reference evidence="3" key="1">
    <citation type="submission" date="2021-01" db="EMBL/GenBank/DDBJ databases">
        <authorList>
            <consortium name="Genoscope - CEA"/>
            <person name="William W."/>
        </authorList>
    </citation>
    <scope>NUCLEOTIDE SEQUENCE</scope>
</reference>
<accession>A0A8S1L7E5</accession>